<dbReference type="InterPro" id="IPR031984">
    <property type="entry name" value="SLC3A2_N"/>
</dbReference>
<evidence type="ECO:0000313" key="5">
    <source>
        <dbReference type="EMBL" id="LAC19924.1"/>
    </source>
</evidence>
<evidence type="ECO:0000256" key="2">
    <source>
        <dbReference type="SAM" id="Phobius"/>
    </source>
</evidence>
<keyword evidence="2" id="KW-0472">Membrane</keyword>
<dbReference type="GO" id="GO:0015173">
    <property type="term" value="F:aromatic amino acid transmembrane transporter activity"/>
    <property type="evidence" value="ECO:0007669"/>
    <property type="project" value="TreeGrafter"/>
</dbReference>
<proteinExistence type="evidence at transcript level"/>
<dbReference type="Gene3D" id="3.20.20.80">
    <property type="entry name" value="Glycosidases"/>
    <property type="match status" value="1"/>
</dbReference>
<dbReference type="GO" id="GO:0016323">
    <property type="term" value="C:basolateral plasma membrane"/>
    <property type="evidence" value="ECO:0007669"/>
    <property type="project" value="TreeGrafter"/>
</dbReference>
<feature type="transmembrane region" description="Helical" evidence="2">
    <location>
        <begin position="76"/>
        <end position="98"/>
    </location>
</feature>
<name>A0A2P2HWG7_9CRUS</name>
<dbReference type="GO" id="GO:0015190">
    <property type="term" value="F:L-leucine transmembrane transporter activity"/>
    <property type="evidence" value="ECO:0007669"/>
    <property type="project" value="TreeGrafter"/>
</dbReference>
<dbReference type="GO" id="GO:0016324">
    <property type="term" value="C:apical plasma membrane"/>
    <property type="evidence" value="ECO:0007669"/>
    <property type="project" value="TreeGrafter"/>
</dbReference>
<dbReference type="GO" id="GO:0015823">
    <property type="term" value="P:phenylalanine transport"/>
    <property type="evidence" value="ECO:0007669"/>
    <property type="project" value="TreeGrafter"/>
</dbReference>
<evidence type="ECO:0000313" key="4">
    <source>
        <dbReference type="EMBL" id="LAB66127.1"/>
    </source>
</evidence>
<dbReference type="InterPro" id="IPR017853">
    <property type="entry name" value="GH"/>
</dbReference>
<feature type="region of interest" description="Disordered" evidence="1">
    <location>
        <begin position="1"/>
        <end position="27"/>
    </location>
</feature>
<reference evidence="5" key="1">
    <citation type="submission" date="2017-11" db="EMBL/GenBank/DDBJ databases">
        <title>The sensing device of the deep-sea amphipod.</title>
        <authorList>
            <person name="Kobayashi H."/>
            <person name="Nagahama T."/>
            <person name="Arai W."/>
            <person name="Sasagawa Y."/>
            <person name="Umeda M."/>
            <person name="Hayashi T."/>
            <person name="Nikaido I."/>
            <person name="Watanabe H."/>
            <person name="Oguri K."/>
            <person name="Kitazato H."/>
            <person name="Fujioka K."/>
            <person name="Kido Y."/>
            <person name="Takami H."/>
        </authorList>
    </citation>
    <scope>NUCLEOTIDE SEQUENCE</scope>
    <source>
        <tissue evidence="5">Whole body</tissue>
    </source>
</reference>
<dbReference type="GO" id="GO:1903801">
    <property type="term" value="P:L-leucine import across plasma membrane"/>
    <property type="evidence" value="ECO:0007669"/>
    <property type="project" value="TreeGrafter"/>
</dbReference>
<protein>
    <submittedName>
        <fullName evidence="4 5">4F2 cell-surface antigen heavy chain-like</fullName>
    </submittedName>
</protein>
<dbReference type="GO" id="GO:0015180">
    <property type="term" value="F:L-alanine transmembrane transporter activity"/>
    <property type="evidence" value="ECO:0007669"/>
    <property type="project" value="TreeGrafter"/>
</dbReference>
<dbReference type="SUPFAM" id="SSF51445">
    <property type="entry name" value="(Trans)glycosidases"/>
    <property type="match status" value="1"/>
</dbReference>
<dbReference type="PANTHER" id="PTHR46673">
    <property type="entry name" value="4F2 CELL-SURFACE ANTIGEN HEAVY CHAIN"/>
    <property type="match status" value="1"/>
</dbReference>
<sequence length="457" mass="50853">MGEEKNGVQNSTPNGEMAPQEDSKMPLTEGVEPNVEIVKAGAGDAKIDIPTEEFKGLTKHELMQYANDPFWVRLRILLMFLFWAGWVVMLVLAVFIIVKAPRCEPPPTISWLQENPLIEVDISTKGQPEDAVSLMKSLGISSFYMPNLISPHDYNMLNPDYSAEQVLDMLQALSVDSLKAVTDFVPNPVQSYHTWAKNDSYSDAFMGDSLTLDYSSNFTETELEAVFRHWKSEFNVTGFLVPAEELEKYDYLRNLTAKLNQELEPDEIVIGESAMDISKQLDDLITPGSFKAFVQEVVDSVDWIYYKYKPESEAHQTASPKLMPAVTMSLMLLPGTPILQIPSGQLTDNVTISIVQQCVKLRHKDAIKFGDTQFANTTDNVIAFTRTLKGTPGYAMAINLGLEDDVVDFTKLDHVPEVGTLDYILPGTAEIENKPALNAVPISSHGGVVIQFVAVYE</sequence>
<dbReference type="GO" id="GO:1904273">
    <property type="term" value="P:L-alanine import across plasma membrane"/>
    <property type="evidence" value="ECO:0007669"/>
    <property type="project" value="TreeGrafter"/>
</dbReference>
<accession>A0A2P2HWG7</accession>
<evidence type="ECO:0000259" key="3">
    <source>
        <dbReference type="Pfam" id="PF16028"/>
    </source>
</evidence>
<organism evidence="4">
    <name type="scientific">Hirondellea gigas</name>
    <dbReference type="NCBI Taxonomy" id="1518452"/>
    <lineage>
        <taxon>Eukaryota</taxon>
        <taxon>Metazoa</taxon>
        <taxon>Ecdysozoa</taxon>
        <taxon>Arthropoda</taxon>
        <taxon>Crustacea</taxon>
        <taxon>Multicrustacea</taxon>
        <taxon>Malacostraca</taxon>
        <taxon>Eumalacostraca</taxon>
        <taxon>Peracarida</taxon>
        <taxon>Amphipoda</taxon>
        <taxon>Amphilochidea</taxon>
        <taxon>Lysianassida</taxon>
        <taxon>Lysianassidira</taxon>
        <taxon>Lysianassoidea</taxon>
        <taxon>Lysianassidae</taxon>
        <taxon>Hirondellea</taxon>
    </lineage>
</organism>
<dbReference type="PANTHER" id="PTHR46673:SF1">
    <property type="entry name" value="4F2 CELL-SURFACE ANTIGEN HEAVY CHAIN"/>
    <property type="match status" value="1"/>
</dbReference>
<keyword evidence="2" id="KW-1133">Transmembrane helix</keyword>
<dbReference type="InterPro" id="IPR042280">
    <property type="entry name" value="SLC3A2"/>
</dbReference>
<dbReference type="Pfam" id="PF16028">
    <property type="entry name" value="SLC3A2_N"/>
    <property type="match status" value="1"/>
</dbReference>
<dbReference type="EMBL" id="IACF01000341">
    <property type="protein sequence ID" value="LAB66127.1"/>
    <property type="molecule type" value="mRNA"/>
</dbReference>
<keyword evidence="2" id="KW-0812">Transmembrane</keyword>
<feature type="domain" description="Solute carrier family 3 member 2 N-terminal" evidence="3">
    <location>
        <begin position="44"/>
        <end position="117"/>
    </location>
</feature>
<evidence type="ECO:0000256" key="1">
    <source>
        <dbReference type="SAM" id="MobiDB-lite"/>
    </source>
</evidence>
<dbReference type="EMBL" id="IACT01000517">
    <property type="protein sequence ID" value="LAC19924.1"/>
    <property type="molecule type" value="mRNA"/>
</dbReference>
<reference evidence="4" key="2">
    <citation type="journal article" date="2018" name="Biosci. Biotechnol. Biochem.">
        <title>Polysaccharide hydrolase of the hadal zone amphipods Hirondellea gigas.</title>
        <authorList>
            <person name="Kobayashi H."/>
            <person name="Nagahama T."/>
            <person name="Arai W."/>
            <person name="Sasagawa Y."/>
            <person name="Umeda M."/>
            <person name="Hayashi T."/>
            <person name="Nikaido I."/>
            <person name="Watanabe H."/>
            <person name="Oguri K."/>
            <person name="Kitazato H."/>
            <person name="Fujioka K."/>
            <person name="Kido Y."/>
            <person name="Takami H."/>
        </authorList>
    </citation>
    <scope>NUCLEOTIDE SEQUENCE</scope>
    <source>
        <tissue evidence="4">Whole body</tissue>
    </source>
</reference>
<dbReference type="AlphaFoldDB" id="A0A2P2HWG7"/>